<keyword evidence="1" id="KW-1133">Transmembrane helix</keyword>
<dbReference type="Proteomes" id="UP000245768">
    <property type="component" value="Unassembled WGS sequence"/>
</dbReference>
<dbReference type="RefSeq" id="XP_025375242.1">
    <property type="nucleotide sequence ID" value="XM_025518113.1"/>
</dbReference>
<dbReference type="EMBL" id="KZ819638">
    <property type="protein sequence ID" value="PWN88044.1"/>
    <property type="molecule type" value="Genomic_DNA"/>
</dbReference>
<accession>A0A316YGS0</accession>
<protein>
    <submittedName>
        <fullName evidence="2">Uncharacterized protein</fullName>
    </submittedName>
</protein>
<evidence type="ECO:0000313" key="2">
    <source>
        <dbReference type="EMBL" id="PWN88044.1"/>
    </source>
</evidence>
<evidence type="ECO:0000313" key="3">
    <source>
        <dbReference type="Proteomes" id="UP000245768"/>
    </source>
</evidence>
<sequence>MRGATLSPRDLRSLSRPSAPISLAWFCSRPYGCEGTKAKKMGCRGSRVICRICSGGGTGGFSPSLGTAVVAAAVLLLSMLLLLLLMPPLLLAPEEPWSLPPLWRWAPGTEGVLAVDGVARVSACLSKNGSSEEELPRTTGIIPFSS</sequence>
<keyword evidence="1" id="KW-0812">Transmembrane</keyword>
<keyword evidence="3" id="KW-1185">Reference proteome</keyword>
<keyword evidence="1" id="KW-0472">Membrane</keyword>
<reference evidence="2 3" key="1">
    <citation type="journal article" date="2018" name="Mol. Biol. Evol.">
        <title>Broad Genomic Sampling Reveals a Smut Pathogenic Ancestry of the Fungal Clade Ustilaginomycotina.</title>
        <authorList>
            <person name="Kijpornyongpan T."/>
            <person name="Mondo S.J."/>
            <person name="Barry K."/>
            <person name="Sandor L."/>
            <person name="Lee J."/>
            <person name="Lipzen A."/>
            <person name="Pangilinan J."/>
            <person name="LaButti K."/>
            <person name="Hainaut M."/>
            <person name="Henrissat B."/>
            <person name="Grigoriev I.V."/>
            <person name="Spatafora J.W."/>
            <person name="Aime M.C."/>
        </authorList>
    </citation>
    <scope>NUCLEOTIDE SEQUENCE [LARGE SCALE GENOMIC DNA]</scope>
    <source>
        <strain evidence="2 3">MCA 4198</strain>
    </source>
</reference>
<gene>
    <name evidence="2" type="ORF">FA10DRAFT_152986</name>
</gene>
<name>A0A316YGS0_9BASI</name>
<proteinExistence type="predicted"/>
<dbReference type="AlphaFoldDB" id="A0A316YGS0"/>
<feature type="transmembrane region" description="Helical" evidence="1">
    <location>
        <begin position="65"/>
        <end position="85"/>
    </location>
</feature>
<evidence type="ECO:0000256" key="1">
    <source>
        <dbReference type="SAM" id="Phobius"/>
    </source>
</evidence>
<dbReference type="GeneID" id="37040029"/>
<dbReference type="InParanoid" id="A0A316YGS0"/>
<organism evidence="2 3">
    <name type="scientific">Acaromyces ingoldii</name>
    <dbReference type="NCBI Taxonomy" id="215250"/>
    <lineage>
        <taxon>Eukaryota</taxon>
        <taxon>Fungi</taxon>
        <taxon>Dikarya</taxon>
        <taxon>Basidiomycota</taxon>
        <taxon>Ustilaginomycotina</taxon>
        <taxon>Exobasidiomycetes</taxon>
        <taxon>Exobasidiales</taxon>
        <taxon>Cryptobasidiaceae</taxon>
        <taxon>Acaromyces</taxon>
    </lineage>
</organism>